<evidence type="ECO:0008006" key="5">
    <source>
        <dbReference type="Google" id="ProtNLM"/>
    </source>
</evidence>
<dbReference type="AlphaFoldDB" id="A0AAF0TLN0"/>
<reference evidence="3" key="1">
    <citation type="submission" date="2023-08" db="EMBL/GenBank/DDBJ databases">
        <title>A de novo genome assembly of Solanum verrucosum Schlechtendal, a Mexican diploid species geographically isolated from the other diploid A-genome species in potato relatives.</title>
        <authorList>
            <person name="Hosaka K."/>
        </authorList>
    </citation>
    <scope>NUCLEOTIDE SEQUENCE</scope>
    <source>
        <tissue evidence="3">Young leaves</tissue>
    </source>
</reference>
<accession>A0AAF0TLN0</accession>
<dbReference type="Pfam" id="PF13963">
    <property type="entry name" value="Transpos_assoc"/>
    <property type="match status" value="1"/>
</dbReference>
<evidence type="ECO:0000259" key="2">
    <source>
        <dbReference type="Pfam" id="PF13963"/>
    </source>
</evidence>
<sequence>MLDETFRKVLIVSRHGIIMLWWLIFQMLYTDFADIAIFQGSQISSCSTNFTRPASFSFHPPFLNFSAPRNMSNLKRGWMYERLDGRGGILSSFITGVNNFIQYACSQKNRMSGDNIKCPCKKCHNLKYMDVEMVKYHLFQYGFVENYFVWKYQGEEDAIDEMYYVNDLHGGTQPELGYDNPYRQMVLDVAGPNFDQGEEILNQICDLGIRKVTELDAEEVNRRICKSCGWKKQSIFWDLPYWSSNMIRHNLDVMHIEKNVFDNVFNTVLNNVDKTKDNSQSRLDMVNYCDRPQLAKDSNGKYPKAVYTIDKEEKAILFNWVKDLKFPDGYVSNLGRCPDTNTKKLYGMKSHDCHVFMQRLLPIAFRELLPSNVWQALTELSLFFKDLTSTTLRVDDMERLEADIPQILCKLERIFPPGFFDSMEHLPVHLPYEAKIAGPVQYRWMYPFERYLGTLKRMIGNKASVEGSICEAYLMTKSTLLFSHYFEPHVMTRNHNVDRNDDGGITEDLEGNLSIFTHPGRLWGETRKRNLSLDEIKAAQTYILLNCEEVEPFVRFSLKFGVQLVILNYCDFFLFSSTAATSK</sequence>
<proteinExistence type="predicted"/>
<feature type="domain" description="Transposase-associated" evidence="2">
    <location>
        <begin position="76"/>
        <end position="155"/>
    </location>
</feature>
<dbReference type="Proteomes" id="UP001234989">
    <property type="component" value="Chromosome 3"/>
</dbReference>
<protein>
    <recommendedName>
        <fullName evidence="5">Transposase-associated domain-containing protein</fullName>
    </recommendedName>
</protein>
<feature type="non-terminal residue" evidence="3">
    <location>
        <position position="583"/>
    </location>
</feature>
<dbReference type="PANTHER" id="PTHR48258:SF4">
    <property type="entry name" value="DUF4216 DOMAIN-CONTAINING PROTEIN"/>
    <property type="match status" value="1"/>
</dbReference>
<dbReference type="PANTHER" id="PTHR48258">
    <property type="entry name" value="DUF4218 DOMAIN-CONTAINING PROTEIN-RELATED"/>
    <property type="match status" value="1"/>
</dbReference>
<evidence type="ECO:0000313" key="3">
    <source>
        <dbReference type="EMBL" id="WMV19778.1"/>
    </source>
</evidence>
<evidence type="ECO:0000313" key="4">
    <source>
        <dbReference type="Proteomes" id="UP001234989"/>
    </source>
</evidence>
<dbReference type="Pfam" id="PF13960">
    <property type="entry name" value="DUF4218"/>
    <property type="match status" value="1"/>
</dbReference>
<name>A0AAF0TLN0_SOLVR</name>
<keyword evidence="4" id="KW-1185">Reference proteome</keyword>
<gene>
    <name evidence="3" type="ORF">MTR67_013163</name>
</gene>
<evidence type="ECO:0000259" key="1">
    <source>
        <dbReference type="Pfam" id="PF13960"/>
    </source>
</evidence>
<feature type="domain" description="DUF4218" evidence="1">
    <location>
        <begin position="387"/>
        <end position="500"/>
    </location>
</feature>
<organism evidence="3 4">
    <name type="scientific">Solanum verrucosum</name>
    <dbReference type="NCBI Taxonomy" id="315347"/>
    <lineage>
        <taxon>Eukaryota</taxon>
        <taxon>Viridiplantae</taxon>
        <taxon>Streptophyta</taxon>
        <taxon>Embryophyta</taxon>
        <taxon>Tracheophyta</taxon>
        <taxon>Spermatophyta</taxon>
        <taxon>Magnoliopsida</taxon>
        <taxon>eudicotyledons</taxon>
        <taxon>Gunneridae</taxon>
        <taxon>Pentapetalae</taxon>
        <taxon>asterids</taxon>
        <taxon>lamiids</taxon>
        <taxon>Solanales</taxon>
        <taxon>Solanaceae</taxon>
        <taxon>Solanoideae</taxon>
        <taxon>Solaneae</taxon>
        <taxon>Solanum</taxon>
    </lineage>
</organism>
<dbReference type="InterPro" id="IPR029480">
    <property type="entry name" value="Transpos_assoc"/>
</dbReference>
<dbReference type="InterPro" id="IPR025452">
    <property type="entry name" value="DUF4218"/>
</dbReference>
<dbReference type="EMBL" id="CP133614">
    <property type="protein sequence ID" value="WMV19778.1"/>
    <property type="molecule type" value="Genomic_DNA"/>
</dbReference>